<sequence length="620" mass="70745">MEDPNRKPTKAHVCVRVRPFTEAEANVCPEDSPVPREVVAWDCHRTVTVLDAANGFVPRKNGQFDIDNVLWSFRDEERPKMVLHTQKDVYSAVVAPMIPHIIDGYNTAFCIAGATGSGRVYSLYGDDVDGLNRGILPRFAENIFNAFKREKHENIKINCEIEAVDVSPNETYVDLLAQRRRTSATAAVEELKLIHDATEGIKLQGVTRVEVGKAADVLSVLRQLARVVPRRGGCHTVQFRFVETFDFADPEQQDQVVSKSRRINVLFVLLRNMPAAFHRCIDVAVEHDSGENPLAKVPVRETAFTKLHPDLLQQGYNLSFLCCVSPFYEHTRETVQSLVLATKFMKLKCRPRLTHDEALMELRNLSEEVKNLKTEVVKQMESTQIVQQELNLREVELMKREATHHGAELALRKAEEAIALARHAIVLNRYRTERQKDKFEHEHNTNMKRLSVTRAEKEKMDKSLEEEMERKQQLEEVKKTWERKVEARAEKNAAFDARLKADEAKVKQMERMQKFIAASQEERRRILAEEAKEKSLNGTAAHAKELKLLREAQNKADGRCHALEKDYAAVSAAEKGTVENAEVQKENARLKKEIVDVEAEIMRLQAEIGKRPPGCQCVFM</sequence>
<dbReference type="GO" id="GO:0003777">
    <property type="term" value="F:microtubule motor activity"/>
    <property type="evidence" value="ECO:0007669"/>
    <property type="project" value="InterPro"/>
</dbReference>
<dbReference type="Pfam" id="PF00225">
    <property type="entry name" value="Kinesin"/>
    <property type="match status" value="1"/>
</dbReference>
<dbReference type="OrthoDB" id="123929at2759"/>
<comment type="similarity">
    <text evidence="1">Belongs to the TRAFAC class myosin-kinesin ATPase superfamily. Kinesin family.</text>
</comment>
<name>A0A061J381_TRYRA</name>
<protein>
    <submittedName>
        <fullName evidence="4">Kinesin-like protein</fullName>
    </submittedName>
</protein>
<feature type="coiled-coil region" evidence="2">
    <location>
        <begin position="573"/>
        <end position="607"/>
    </location>
</feature>
<comment type="caution">
    <text evidence="1">Lacks conserved residue(s) required for the propagation of feature annotation.</text>
</comment>
<feature type="coiled-coil region" evidence="2">
    <location>
        <begin position="454"/>
        <end position="491"/>
    </location>
</feature>
<dbReference type="EMBL" id="AUPL01002382">
    <property type="protein sequence ID" value="ESL09893.1"/>
    <property type="molecule type" value="Genomic_DNA"/>
</dbReference>
<comment type="caution">
    <text evidence="4">The sequence shown here is derived from an EMBL/GenBank/DDBJ whole genome shotgun (WGS) entry which is preliminary data.</text>
</comment>
<dbReference type="PANTHER" id="PTHR47969:SF29">
    <property type="entry name" value="KINESIN-LIKE PROTEIN"/>
    <property type="match status" value="1"/>
</dbReference>
<dbReference type="GO" id="GO:0051231">
    <property type="term" value="P:spindle elongation"/>
    <property type="evidence" value="ECO:0007669"/>
    <property type="project" value="TreeGrafter"/>
</dbReference>
<feature type="coiled-coil region" evidence="2">
    <location>
        <begin position="355"/>
        <end position="382"/>
    </location>
</feature>
<feature type="domain" description="Kinesin motor" evidence="3">
    <location>
        <begin position="10"/>
        <end position="223"/>
    </location>
</feature>
<gene>
    <name evidence="4" type="ORF">TRSC58_02382</name>
</gene>
<dbReference type="InterPro" id="IPR036961">
    <property type="entry name" value="Kinesin_motor_dom_sf"/>
</dbReference>
<dbReference type="SMART" id="SM00129">
    <property type="entry name" value="KISc"/>
    <property type="match status" value="1"/>
</dbReference>
<evidence type="ECO:0000256" key="2">
    <source>
        <dbReference type="SAM" id="Coils"/>
    </source>
</evidence>
<keyword evidence="5" id="KW-1185">Reference proteome</keyword>
<dbReference type="PROSITE" id="PS50067">
    <property type="entry name" value="KINESIN_MOTOR_2"/>
    <property type="match status" value="1"/>
</dbReference>
<organism evidence="4 5">
    <name type="scientific">Trypanosoma rangeli SC58</name>
    <dbReference type="NCBI Taxonomy" id="429131"/>
    <lineage>
        <taxon>Eukaryota</taxon>
        <taxon>Discoba</taxon>
        <taxon>Euglenozoa</taxon>
        <taxon>Kinetoplastea</taxon>
        <taxon>Metakinetoplastina</taxon>
        <taxon>Trypanosomatida</taxon>
        <taxon>Trypanosomatidae</taxon>
        <taxon>Trypanosoma</taxon>
        <taxon>Herpetosoma</taxon>
    </lineage>
</organism>
<keyword evidence="2" id="KW-0175">Coiled coil</keyword>
<dbReference type="SUPFAM" id="SSF52540">
    <property type="entry name" value="P-loop containing nucleoside triphosphate hydrolases"/>
    <property type="match status" value="1"/>
</dbReference>
<dbReference type="Proteomes" id="UP000031737">
    <property type="component" value="Unassembled WGS sequence"/>
</dbReference>
<dbReference type="InterPro" id="IPR027417">
    <property type="entry name" value="P-loop_NTPase"/>
</dbReference>
<dbReference type="GO" id="GO:0007052">
    <property type="term" value="P:mitotic spindle organization"/>
    <property type="evidence" value="ECO:0007669"/>
    <property type="project" value="TreeGrafter"/>
</dbReference>
<evidence type="ECO:0000313" key="4">
    <source>
        <dbReference type="EMBL" id="ESL09893.1"/>
    </source>
</evidence>
<reference evidence="4 5" key="1">
    <citation type="submission" date="2013-07" db="EMBL/GenBank/DDBJ databases">
        <authorList>
            <person name="Stoco P.H."/>
            <person name="Wagner G."/>
            <person name="Gerber A."/>
            <person name="Zaha A."/>
            <person name="Thompson C."/>
            <person name="Bartholomeu D.C."/>
            <person name="Luckemeyer D.D."/>
            <person name="Bahia D."/>
            <person name="Loreto E."/>
            <person name="Prestes E.B."/>
            <person name="Lima F.M."/>
            <person name="Rodrigues-Luiz G."/>
            <person name="Vallejo G.A."/>
            <person name="Filho J.F."/>
            <person name="Monteiro K.M."/>
            <person name="Tyler K.M."/>
            <person name="de Almeida L.G."/>
            <person name="Ortiz M.F."/>
            <person name="Siervo M.A."/>
            <person name="de Moraes M.H."/>
            <person name="Cunha O.L."/>
            <person name="Mendonca-Neto R."/>
            <person name="Silva R."/>
            <person name="Teixeira S.M."/>
            <person name="Murta S.M."/>
            <person name="Sincero T.C."/>
            <person name="Mendes T.A."/>
            <person name="Urmenyi T.P."/>
            <person name="Silva V.G."/>
            <person name="da Rocha W.D."/>
            <person name="Andersson B."/>
            <person name="Romanha A.J."/>
            <person name="Steindel M."/>
            <person name="de Vasconcelos A.T."/>
            <person name="Grisard E.C."/>
        </authorList>
    </citation>
    <scope>NUCLEOTIDE SEQUENCE [LARGE SCALE GENOMIC DNA]</scope>
    <source>
        <strain evidence="4 5">SC58</strain>
    </source>
</reference>
<dbReference type="VEuPathDB" id="TriTrypDB:TRSC58_02382"/>
<dbReference type="InterPro" id="IPR027640">
    <property type="entry name" value="Kinesin-like_fam"/>
</dbReference>
<evidence type="ECO:0000256" key="1">
    <source>
        <dbReference type="PROSITE-ProRule" id="PRU00283"/>
    </source>
</evidence>
<dbReference type="InterPro" id="IPR001752">
    <property type="entry name" value="Kinesin_motor_dom"/>
</dbReference>
<dbReference type="GO" id="GO:0008017">
    <property type="term" value="F:microtubule binding"/>
    <property type="evidence" value="ECO:0007669"/>
    <property type="project" value="InterPro"/>
</dbReference>
<proteinExistence type="inferred from homology"/>
<dbReference type="Gene3D" id="3.40.850.10">
    <property type="entry name" value="Kinesin motor domain"/>
    <property type="match status" value="2"/>
</dbReference>
<dbReference type="AlphaFoldDB" id="A0A061J381"/>
<evidence type="ECO:0000259" key="3">
    <source>
        <dbReference type="PROSITE" id="PS50067"/>
    </source>
</evidence>
<dbReference type="GO" id="GO:0007018">
    <property type="term" value="P:microtubule-based movement"/>
    <property type="evidence" value="ECO:0007669"/>
    <property type="project" value="InterPro"/>
</dbReference>
<dbReference type="GO" id="GO:0005875">
    <property type="term" value="C:microtubule associated complex"/>
    <property type="evidence" value="ECO:0007669"/>
    <property type="project" value="TreeGrafter"/>
</dbReference>
<evidence type="ECO:0000313" key="5">
    <source>
        <dbReference type="Proteomes" id="UP000031737"/>
    </source>
</evidence>
<dbReference type="GO" id="GO:0005524">
    <property type="term" value="F:ATP binding"/>
    <property type="evidence" value="ECO:0007669"/>
    <property type="project" value="InterPro"/>
</dbReference>
<accession>A0A061J381</accession>
<dbReference type="PANTHER" id="PTHR47969">
    <property type="entry name" value="CHROMOSOME-ASSOCIATED KINESIN KIF4A-RELATED"/>
    <property type="match status" value="1"/>
</dbReference>